<keyword evidence="2" id="KW-0812">Transmembrane</keyword>
<feature type="transmembrane region" description="Helical" evidence="2">
    <location>
        <begin position="54"/>
        <end position="76"/>
    </location>
</feature>
<dbReference type="EMBL" id="LWBS01000422">
    <property type="protein sequence ID" value="OAP90289.1"/>
    <property type="molecule type" value="Genomic_DNA"/>
</dbReference>
<name>A0A179BFZ8_RHILE</name>
<dbReference type="PANTHER" id="PTHR41386:SF1">
    <property type="entry name" value="MEMBRANE PROTEIN"/>
    <property type="match status" value="1"/>
</dbReference>
<reference evidence="3" key="1">
    <citation type="submission" date="2016-04" db="EMBL/GenBank/DDBJ databases">
        <title>Fast-growing isolate from the root nodules of Vavilovia formosa.</title>
        <authorList>
            <person name="Kimeklis A."/>
            <person name="Safronova V."/>
            <person name="Belimov A."/>
            <person name="Andronov E."/>
        </authorList>
    </citation>
    <scope>NUCLEOTIDE SEQUENCE [LARGE SCALE GENOMIC DNA]</scope>
    <source>
        <strain evidence="3">Vaf-46</strain>
    </source>
</reference>
<comment type="caution">
    <text evidence="3">The sequence shown here is derived from an EMBL/GenBank/DDBJ whole genome shotgun (WGS) entry which is preliminary data.</text>
</comment>
<dbReference type="PANTHER" id="PTHR41386">
    <property type="entry name" value="INTEGRAL MEMBRANE PROTEIN-RELATED"/>
    <property type="match status" value="1"/>
</dbReference>
<evidence type="ECO:0000313" key="3">
    <source>
        <dbReference type="EMBL" id="OAP90289.1"/>
    </source>
</evidence>
<evidence type="ECO:0000256" key="1">
    <source>
        <dbReference type="SAM" id="MobiDB-lite"/>
    </source>
</evidence>
<proteinExistence type="predicted"/>
<keyword evidence="2" id="KW-0472">Membrane</keyword>
<dbReference type="InterPro" id="IPR010406">
    <property type="entry name" value="DUF1003"/>
</dbReference>
<dbReference type="Pfam" id="PF06210">
    <property type="entry name" value="DUF1003"/>
    <property type="match status" value="1"/>
</dbReference>
<accession>A0A179BFZ8</accession>
<protein>
    <recommendedName>
        <fullName evidence="4">DUF1003 domain-containing protein</fullName>
    </recommendedName>
</protein>
<evidence type="ECO:0008006" key="4">
    <source>
        <dbReference type="Google" id="ProtNLM"/>
    </source>
</evidence>
<feature type="transmembrane region" description="Helical" evidence="2">
    <location>
        <begin position="82"/>
        <end position="103"/>
    </location>
</feature>
<feature type="region of interest" description="Disordered" evidence="1">
    <location>
        <begin position="157"/>
        <end position="185"/>
    </location>
</feature>
<sequence length="185" mass="20924">MSAPKSEQQQSTISRRLDRNIEALLKRREQEARQSSRQERAADAITRFAGSMMFVYLHLLVVTLWIVVNIGLLPLIPAFDPSFVILAMVASVEAIFISTFVLISQNRMAEADDKRADLNLQICLLAEHEATEVLTLVSAIAEKLGVEIEMREELEELKEQVTPEEVLDEIEDKMHRRGTRSPPPA</sequence>
<evidence type="ECO:0000256" key="2">
    <source>
        <dbReference type="SAM" id="Phobius"/>
    </source>
</evidence>
<keyword evidence="2" id="KW-1133">Transmembrane helix</keyword>
<organism evidence="3">
    <name type="scientific">Rhizobium leguminosarum</name>
    <dbReference type="NCBI Taxonomy" id="384"/>
    <lineage>
        <taxon>Bacteria</taxon>
        <taxon>Pseudomonadati</taxon>
        <taxon>Pseudomonadota</taxon>
        <taxon>Alphaproteobacteria</taxon>
        <taxon>Hyphomicrobiales</taxon>
        <taxon>Rhizobiaceae</taxon>
        <taxon>Rhizobium/Agrobacterium group</taxon>
        <taxon>Rhizobium</taxon>
    </lineage>
</organism>
<dbReference type="AlphaFoldDB" id="A0A179BFZ8"/>
<gene>
    <name evidence="3" type="ORF">A4U53_30140</name>
</gene>